<keyword evidence="3" id="KW-1185">Reference proteome</keyword>
<dbReference type="PANTHER" id="PTHR47272:SF1">
    <property type="entry name" value="PIGGYBAC TRANSPOSABLE ELEMENT-DERIVED PROTEIN 3-LIKE"/>
    <property type="match status" value="1"/>
</dbReference>
<organism evidence="2 3">
    <name type="scientific">Ignelater luminosus</name>
    <name type="common">Cucubano</name>
    <name type="synonym">Pyrophorus luminosus</name>
    <dbReference type="NCBI Taxonomy" id="2038154"/>
    <lineage>
        <taxon>Eukaryota</taxon>
        <taxon>Metazoa</taxon>
        <taxon>Ecdysozoa</taxon>
        <taxon>Arthropoda</taxon>
        <taxon>Hexapoda</taxon>
        <taxon>Insecta</taxon>
        <taxon>Pterygota</taxon>
        <taxon>Neoptera</taxon>
        <taxon>Endopterygota</taxon>
        <taxon>Coleoptera</taxon>
        <taxon>Polyphaga</taxon>
        <taxon>Elateriformia</taxon>
        <taxon>Elateroidea</taxon>
        <taxon>Elateridae</taxon>
        <taxon>Agrypninae</taxon>
        <taxon>Pyrophorini</taxon>
        <taxon>Ignelater</taxon>
    </lineage>
</organism>
<dbReference type="AlphaFoldDB" id="A0A8K0CL71"/>
<gene>
    <name evidence="2" type="ORF">ILUMI_19700</name>
</gene>
<accession>A0A8K0CL71</accession>
<evidence type="ECO:0000313" key="2">
    <source>
        <dbReference type="EMBL" id="KAF2886473.1"/>
    </source>
</evidence>
<dbReference type="OrthoDB" id="6778867at2759"/>
<evidence type="ECO:0000259" key="1">
    <source>
        <dbReference type="Pfam" id="PF13843"/>
    </source>
</evidence>
<protein>
    <recommendedName>
        <fullName evidence="1">PiggyBac transposable element-derived protein domain-containing protein</fullName>
    </recommendedName>
</protein>
<feature type="domain" description="PiggyBac transposable element-derived protein" evidence="1">
    <location>
        <begin position="3"/>
        <end position="84"/>
    </location>
</feature>
<dbReference type="InterPro" id="IPR029526">
    <property type="entry name" value="PGBD"/>
</dbReference>
<dbReference type="EMBL" id="VTPC01087536">
    <property type="protein sequence ID" value="KAF2886473.1"/>
    <property type="molecule type" value="Genomic_DNA"/>
</dbReference>
<evidence type="ECO:0000313" key="3">
    <source>
        <dbReference type="Proteomes" id="UP000801492"/>
    </source>
</evidence>
<reference evidence="2" key="1">
    <citation type="submission" date="2019-08" db="EMBL/GenBank/DDBJ databases">
        <title>The genome of the North American firefly Photinus pyralis.</title>
        <authorList>
            <consortium name="Photinus pyralis genome working group"/>
            <person name="Fallon T.R."/>
            <person name="Sander Lower S.E."/>
            <person name="Weng J.-K."/>
        </authorList>
    </citation>
    <scope>NUCLEOTIDE SEQUENCE</scope>
    <source>
        <strain evidence="2">TRF0915ILg1</strain>
        <tissue evidence="2">Whole body</tissue>
    </source>
</reference>
<name>A0A8K0CL71_IGNLU</name>
<comment type="caution">
    <text evidence="2">The sequence shown here is derived from an EMBL/GenBank/DDBJ whole genome shotgun (WGS) entry which is preliminary data.</text>
</comment>
<sequence>MNQRLRVNEQMCSSEVVLHLRQCMPTKLHEWCMKLFMLCDSNGLSYGFGLYAGTCDNVVPNRAPDLGAAANVVSRLSHIIQNHENRILRGIYSLRTIPANRISNCKPTDNEVANQPRGYATEYVGSCYCVDISKMRSASINLCWSFDIQKRKRLHPKECIST</sequence>
<proteinExistence type="predicted"/>
<dbReference type="Proteomes" id="UP000801492">
    <property type="component" value="Unassembled WGS sequence"/>
</dbReference>
<dbReference type="Pfam" id="PF13843">
    <property type="entry name" value="DDE_Tnp_1_7"/>
    <property type="match status" value="1"/>
</dbReference>
<dbReference type="PANTHER" id="PTHR47272">
    <property type="entry name" value="DDE_TNP_1_7 DOMAIN-CONTAINING PROTEIN"/>
    <property type="match status" value="1"/>
</dbReference>